<proteinExistence type="predicted"/>
<dbReference type="Proteomes" id="UP000636949">
    <property type="component" value="Unassembled WGS sequence"/>
</dbReference>
<evidence type="ECO:0000313" key="2">
    <source>
        <dbReference type="Proteomes" id="UP000636949"/>
    </source>
</evidence>
<reference evidence="1" key="1">
    <citation type="journal article" date="2014" name="Int. J. Syst. Evol. Microbiol.">
        <title>Complete genome sequence of Corynebacterium casei LMG S-19264T (=DSM 44701T), isolated from a smear-ripened cheese.</title>
        <authorList>
            <consortium name="US DOE Joint Genome Institute (JGI-PGF)"/>
            <person name="Walter F."/>
            <person name="Albersmeier A."/>
            <person name="Kalinowski J."/>
            <person name="Ruckert C."/>
        </authorList>
    </citation>
    <scope>NUCLEOTIDE SEQUENCE</scope>
    <source>
        <strain evidence="1">CGMCC 1.15758</strain>
    </source>
</reference>
<reference evidence="1" key="2">
    <citation type="submission" date="2020-09" db="EMBL/GenBank/DDBJ databases">
        <authorList>
            <person name="Sun Q."/>
            <person name="Zhou Y."/>
        </authorList>
    </citation>
    <scope>NUCLEOTIDE SEQUENCE</scope>
    <source>
        <strain evidence="1">CGMCC 1.15758</strain>
    </source>
</reference>
<dbReference type="EMBL" id="BMJS01000029">
    <property type="protein sequence ID" value="GGG04073.1"/>
    <property type="molecule type" value="Genomic_DNA"/>
</dbReference>
<evidence type="ECO:0000313" key="1">
    <source>
        <dbReference type="EMBL" id="GGG04073.1"/>
    </source>
</evidence>
<sequence>MFFHMLSVATVPIMPMIELKAISQNGSIIKFVESKMRTDNAGIGALNIE</sequence>
<name>A0A8J2Z5Z1_9GAMM</name>
<gene>
    <name evidence="1" type="ORF">GCM10010995_21980</name>
</gene>
<accession>A0A8J2Z5Z1</accession>
<organism evidence="1 2">
    <name type="scientific">Cysteiniphilum litorale</name>
    <dbReference type="NCBI Taxonomy" id="2056700"/>
    <lineage>
        <taxon>Bacteria</taxon>
        <taxon>Pseudomonadati</taxon>
        <taxon>Pseudomonadota</taxon>
        <taxon>Gammaproteobacteria</taxon>
        <taxon>Thiotrichales</taxon>
        <taxon>Fastidiosibacteraceae</taxon>
        <taxon>Cysteiniphilum</taxon>
    </lineage>
</organism>
<protein>
    <submittedName>
        <fullName evidence="1">Uncharacterized protein</fullName>
    </submittedName>
</protein>
<keyword evidence="2" id="KW-1185">Reference proteome</keyword>
<dbReference type="AlphaFoldDB" id="A0A8J2Z5Z1"/>
<comment type="caution">
    <text evidence="1">The sequence shown here is derived from an EMBL/GenBank/DDBJ whole genome shotgun (WGS) entry which is preliminary data.</text>
</comment>